<dbReference type="OrthoDB" id="2504290at2759"/>
<name>A0A2N5SBX7_9BASI</name>
<keyword evidence="7" id="KW-1185">Reference proteome</keyword>
<dbReference type="SUPFAM" id="SSF53098">
    <property type="entry name" value="Ribonuclease H-like"/>
    <property type="match status" value="1"/>
</dbReference>
<evidence type="ECO:0000256" key="3">
    <source>
        <dbReference type="ARBA" id="ARBA00022771"/>
    </source>
</evidence>
<dbReference type="AlphaFoldDB" id="A0A2N5SBX7"/>
<keyword evidence="4" id="KW-0862">Zinc</keyword>
<evidence type="ECO:0000256" key="2">
    <source>
        <dbReference type="ARBA" id="ARBA00022723"/>
    </source>
</evidence>
<dbReference type="GO" id="GO:0005634">
    <property type="term" value="C:nucleus"/>
    <property type="evidence" value="ECO:0007669"/>
    <property type="project" value="UniProtKB-SubCell"/>
</dbReference>
<evidence type="ECO:0000256" key="5">
    <source>
        <dbReference type="ARBA" id="ARBA00023242"/>
    </source>
</evidence>
<evidence type="ECO:0000313" key="7">
    <source>
        <dbReference type="Proteomes" id="UP000235388"/>
    </source>
</evidence>
<dbReference type="EMBL" id="PGCJ01001047">
    <property type="protein sequence ID" value="PLW10763.1"/>
    <property type="molecule type" value="Genomic_DNA"/>
</dbReference>
<keyword evidence="2" id="KW-0479">Metal-binding</keyword>
<gene>
    <name evidence="6" type="ORF">PCANC_24055</name>
</gene>
<evidence type="ECO:0008006" key="8">
    <source>
        <dbReference type="Google" id="ProtNLM"/>
    </source>
</evidence>
<sequence length="355" mass="39949">MDEDNNSNDETTKKPQNLKRSWVWNHFEEDGGEAIRQVIVKPGRICRMRLRRNKSQSTKNLHGHLLTIHNLADANLTKKTKASNHMDLDKWVKTSELRPKVQLNNNSLKTALVYFLAECDLSFLVVERKTFRKLVQLLNEGAVPLMNHTTQEVIAVQLSRIYLQSQETIKSDFLSKQDMICFTHDAWTAPNCTAFMAVTAHFIDESFQMKDLTLAVPHVQGAHTGKMFANCFYDVLKKYNAIKKLHTITADNASTNNKMERELGLEISSFKTSTHLLGCVAHVINLAAKAGLSTLSALEKNTEGQELSIASLDKDEDVITSNPCMQLSYVTSKPNGININAKTILKQVQGLTTYV</sequence>
<accession>A0A2N5SBX7</accession>
<evidence type="ECO:0000256" key="4">
    <source>
        <dbReference type="ARBA" id="ARBA00022833"/>
    </source>
</evidence>
<dbReference type="InterPro" id="IPR052035">
    <property type="entry name" value="ZnF_BED_domain_contain"/>
</dbReference>
<dbReference type="SMART" id="SM00614">
    <property type="entry name" value="ZnF_BED"/>
    <property type="match status" value="1"/>
</dbReference>
<protein>
    <recommendedName>
        <fullName evidence="8">HAT C-terminal dimerisation domain-containing protein</fullName>
    </recommendedName>
</protein>
<evidence type="ECO:0000256" key="1">
    <source>
        <dbReference type="ARBA" id="ARBA00004123"/>
    </source>
</evidence>
<reference evidence="6 7" key="1">
    <citation type="submission" date="2017-11" db="EMBL/GenBank/DDBJ databases">
        <title>De novo assembly and phasing of dikaryotic genomes from two isolates of Puccinia coronata f. sp. avenae, the causal agent of oat crown rust.</title>
        <authorList>
            <person name="Miller M.E."/>
            <person name="Zhang Y."/>
            <person name="Omidvar V."/>
            <person name="Sperschneider J."/>
            <person name="Schwessinger B."/>
            <person name="Raley C."/>
            <person name="Palmer J.M."/>
            <person name="Garnica D."/>
            <person name="Upadhyaya N."/>
            <person name="Rathjen J."/>
            <person name="Taylor J.M."/>
            <person name="Park R.F."/>
            <person name="Dodds P.N."/>
            <person name="Hirsch C.D."/>
            <person name="Kianian S.F."/>
            <person name="Figueroa M."/>
        </authorList>
    </citation>
    <scope>NUCLEOTIDE SEQUENCE [LARGE SCALE GENOMIC DNA]</scope>
    <source>
        <strain evidence="6">12NC29</strain>
    </source>
</reference>
<comment type="caution">
    <text evidence="6">The sequence shown here is derived from an EMBL/GenBank/DDBJ whole genome shotgun (WGS) entry which is preliminary data.</text>
</comment>
<keyword evidence="5" id="KW-0539">Nucleus</keyword>
<dbReference type="PANTHER" id="PTHR46481">
    <property type="entry name" value="ZINC FINGER BED DOMAIN-CONTAINING PROTEIN 4"/>
    <property type="match status" value="1"/>
</dbReference>
<keyword evidence="3" id="KW-0863">Zinc-finger</keyword>
<dbReference type="PANTHER" id="PTHR46481:SF10">
    <property type="entry name" value="ZINC FINGER BED DOMAIN-CONTAINING PROTEIN 39"/>
    <property type="match status" value="1"/>
</dbReference>
<dbReference type="InterPro" id="IPR012337">
    <property type="entry name" value="RNaseH-like_sf"/>
</dbReference>
<dbReference type="Proteomes" id="UP000235388">
    <property type="component" value="Unassembled WGS sequence"/>
</dbReference>
<proteinExistence type="predicted"/>
<comment type="subcellular location">
    <subcellularLocation>
        <location evidence="1">Nucleus</location>
    </subcellularLocation>
</comment>
<organism evidence="6 7">
    <name type="scientific">Puccinia coronata f. sp. avenae</name>
    <dbReference type="NCBI Taxonomy" id="200324"/>
    <lineage>
        <taxon>Eukaryota</taxon>
        <taxon>Fungi</taxon>
        <taxon>Dikarya</taxon>
        <taxon>Basidiomycota</taxon>
        <taxon>Pucciniomycotina</taxon>
        <taxon>Pucciniomycetes</taxon>
        <taxon>Pucciniales</taxon>
        <taxon>Pucciniaceae</taxon>
        <taxon>Puccinia</taxon>
    </lineage>
</organism>
<dbReference type="STRING" id="200324.A0A2N5SBX7"/>
<dbReference type="GO" id="GO:0008270">
    <property type="term" value="F:zinc ion binding"/>
    <property type="evidence" value="ECO:0007669"/>
    <property type="project" value="UniProtKB-KW"/>
</dbReference>
<evidence type="ECO:0000313" key="6">
    <source>
        <dbReference type="EMBL" id="PLW10763.1"/>
    </source>
</evidence>